<dbReference type="AlphaFoldDB" id="A0A917SSU3"/>
<evidence type="ECO:0000259" key="6">
    <source>
        <dbReference type="Pfam" id="PF01694"/>
    </source>
</evidence>
<comment type="caution">
    <text evidence="7">The sequence shown here is derived from an EMBL/GenBank/DDBJ whole genome shotgun (WGS) entry which is preliminary data.</text>
</comment>
<dbReference type="GO" id="GO:0004252">
    <property type="term" value="F:serine-type endopeptidase activity"/>
    <property type="evidence" value="ECO:0007669"/>
    <property type="project" value="InterPro"/>
</dbReference>
<feature type="domain" description="Peptidase S54 rhomboid" evidence="6">
    <location>
        <begin position="79"/>
        <end position="219"/>
    </location>
</feature>
<evidence type="ECO:0000313" key="8">
    <source>
        <dbReference type="Proteomes" id="UP000649829"/>
    </source>
</evidence>
<evidence type="ECO:0000256" key="5">
    <source>
        <dbReference type="SAM" id="Phobius"/>
    </source>
</evidence>
<feature type="transmembrane region" description="Helical" evidence="5">
    <location>
        <begin position="143"/>
        <end position="165"/>
    </location>
</feature>
<feature type="transmembrane region" description="Helical" evidence="5">
    <location>
        <begin position="114"/>
        <end position="137"/>
    </location>
</feature>
<dbReference type="Proteomes" id="UP000649829">
    <property type="component" value="Unassembled WGS sequence"/>
</dbReference>
<feature type="transmembrane region" description="Helical" evidence="5">
    <location>
        <begin position="20"/>
        <end position="38"/>
    </location>
</feature>
<protein>
    <submittedName>
        <fullName evidence="7">Rhomboid family intramembrane serine protease</fullName>
    </submittedName>
</protein>
<keyword evidence="8" id="KW-1185">Reference proteome</keyword>
<dbReference type="EMBL" id="BMLF01000001">
    <property type="protein sequence ID" value="GGL96054.1"/>
    <property type="molecule type" value="Genomic_DNA"/>
</dbReference>
<evidence type="ECO:0000256" key="3">
    <source>
        <dbReference type="ARBA" id="ARBA00022989"/>
    </source>
</evidence>
<reference evidence="7" key="2">
    <citation type="submission" date="2020-09" db="EMBL/GenBank/DDBJ databases">
        <authorList>
            <person name="Sun Q."/>
            <person name="Zhou Y."/>
        </authorList>
    </citation>
    <scope>NUCLEOTIDE SEQUENCE</scope>
    <source>
        <strain evidence="7">CGMCC 1.6293</strain>
    </source>
</reference>
<keyword evidence="7" id="KW-0645">Protease</keyword>
<evidence type="ECO:0000256" key="1">
    <source>
        <dbReference type="ARBA" id="ARBA00004141"/>
    </source>
</evidence>
<dbReference type="InterPro" id="IPR035952">
    <property type="entry name" value="Rhomboid-like_sf"/>
</dbReference>
<accession>A0A917SSU3</accession>
<dbReference type="InterPro" id="IPR022764">
    <property type="entry name" value="Peptidase_S54_rhomboid_dom"/>
</dbReference>
<feature type="transmembrane region" description="Helical" evidence="5">
    <location>
        <begin position="205"/>
        <end position="227"/>
    </location>
</feature>
<keyword evidence="3 5" id="KW-1133">Transmembrane helix</keyword>
<dbReference type="GO" id="GO:0016020">
    <property type="term" value="C:membrane"/>
    <property type="evidence" value="ECO:0007669"/>
    <property type="project" value="UniProtKB-SubCell"/>
</dbReference>
<proteinExistence type="predicted"/>
<feature type="transmembrane region" description="Helical" evidence="5">
    <location>
        <begin position="89"/>
        <end position="107"/>
    </location>
</feature>
<evidence type="ECO:0000256" key="4">
    <source>
        <dbReference type="ARBA" id="ARBA00023136"/>
    </source>
</evidence>
<dbReference type="SUPFAM" id="SSF144091">
    <property type="entry name" value="Rhomboid-like"/>
    <property type="match status" value="1"/>
</dbReference>
<keyword evidence="7" id="KW-0378">Hydrolase</keyword>
<dbReference type="GO" id="GO:0006508">
    <property type="term" value="P:proteolysis"/>
    <property type="evidence" value="ECO:0007669"/>
    <property type="project" value="UniProtKB-KW"/>
</dbReference>
<reference evidence="7" key="1">
    <citation type="journal article" date="2014" name="Int. J. Syst. Evol. Microbiol.">
        <title>Complete genome sequence of Corynebacterium casei LMG S-19264T (=DSM 44701T), isolated from a smear-ripened cheese.</title>
        <authorList>
            <consortium name="US DOE Joint Genome Institute (JGI-PGF)"/>
            <person name="Walter F."/>
            <person name="Albersmeier A."/>
            <person name="Kalinowski J."/>
            <person name="Ruckert C."/>
        </authorList>
    </citation>
    <scope>NUCLEOTIDE SEQUENCE</scope>
    <source>
        <strain evidence="7">CGMCC 1.6293</strain>
    </source>
</reference>
<keyword evidence="2 5" id="KW-0812">Transmembrane</keyword>
<sequence>MAIPDHDIPRAPRPVNPLPWSVVLLFLAIAAVEIVLSLGARGIIGGPGSVGWRLEAIRSYGFVSAVLHWMMEQGVWPLEQVMRFVTYPFVHGAFTSAAFACVMLLALGKWVGEVAGAWSVLITFFLSSVLGALVYGLVTNDAYPLIGAFPGIYGLIGVFTWLLWVRLKASGDNEFRAFTLIGVLMGIQLVFGLLFGAANTWVADITGAVAGFLAAPLLVPGGWSAFLRRMRRD</sequence>
<evidence type="ECO:0000313" key="7">
    <source>
        <dbReference type="EMBL" id="GGL96054.1"/>
    </source>
</evidence>
<evidence type="ECO:0000256" key="2">
    <source>
        <dbReference type="ARBA" id="ARBA00022692"/>
    </source>
</evidence>
<organism evidence="7 8">
    <name type="scientific">Pseudooceanicola nanhaiensis</name>
    <dbReference type="NCBI Taxonomy" id="375761"/>
    <lineage>
        <taxon>Bacteria</taxon>
        <taxon>Pseudomonadati</taxon>
        <taxon>Pseudomonadota</taxon>
        <taxon>Alphaproteobacteria</taxon>
        <taxon>Rhodobacterales</taxon>
        <taxon>Paracoccaceae</taxon>
        <taxon>Pseudooceanicola</taxon>
    </lineage>
</organism>
<dbReference type="Pfam" id="PF01694">
    <property type="entry name" value="Rhomboid"/>
    <property type="match status" value="1"/>
</dbReference>
<gene>
    <name evidence="7" type="ORF">GCM10011534_17590</name>
</gene>
<feature type="transmembrane region" description="Helical" evidence="5">
    <location>
        <begin position="177"/>
        <end position="199"/>
    </location>
</feature>
<dbReference type="RefSeq" id="WP_036538554.1">
    <property type="nucleotide sequence ID" value="NZ_BMLF01000001.1"/>
</dbReference>
<name>A0A917SSU3_9RHOB</name>
<keyword evidence="4 5" id="KW-0472">Membrane</keyword>
<comment type="subcellular location">
    <subcellularLocation>
        <location evidence="1">Membrane</location>
        <topology evidence="1">Multi-pass membrane protein</topology>
    </subcellularLocation>
</comment>
<dbReference type="Gene3D" id="1.20.1540.10">
    <property type="entry name" value="Rhomboid-like"/>
    <property type="match status" value="1"/>
</dbReference>